<reference evidence="4" key="1">
    <citation type="submission" date="2023-06" db="EMBL/GenBank/DDBJ databases">
        <title>Genomic analysis of the entomopathogenic nematode Steinernema hermaphroditum.</title>
        <authorList>
            <person name="Schwarz E.M."/>
            <person name="Heppert J.K."/>
            <person name="Baniya A."/>
            <person name="Schwartz H.T."/>
            <person name="Tan C.-H."/>
            <person name="Antoshechkin I."/>
            <person name="Sternberg P.W."/>
            <person name="Goodrich-Blair H."/>
            <person name="Dillman A.R."/>
        </authorList>
    </citation>
    <scope>NUCLEOTIDE SEQUENCE</scope>
    <source>
        <strain evidence="4">PS9179</strain>
        <tissue evidence="4">Whole animal</tissue>
    </source>
</reference>
<keyword evidence="5" id="KW-1185">Reference proteome</keyword>
<dbReference type="InterPro" id="IPR036085">
    <property type="entry name" value="PAZ_dom_sf"/>
</dbReference>
<evidence type="ECO:0008006" key="6">
    <source>
        <dbReference type="Google" id="ProtNLM"/>
    </source>
</evidence>
<comment type="caution">
    <text evidence="4">The sequence shown here is derived from an EMBL/GenBank/DDBJ whole genome shotgun (WGS) entry which is preliminary data.</text>
</comment>
<dbReference type="AlphaFoldDB" id="A0AA39LUH7"/>
<accession>A0AA39LUH7</accession>
<proteinExistence type="inferred from homology"/>
<dbReference type="SMART" id="SM00949">
    <property type="entry name" value="PAZ"/>
    <property type="match status" value="1"/>
</dbReference>
<gene>
    <name evidence="4" type="ORF">QR680_004945</name>
</gene>
<dbReference type="Pfam" id="PF02171">
    <property type="entry name" value="Piwi"/>
    <property type="match status" value="1"/>
</dbReference>
<dbReference type="PANTHER" id="PTHR22891">
    <property type="entry name" value="EUKARYOTIC TRANSLATION INITIATION FACTOR 2C"/>
    <property type="match status" value="1"/>
</dbReference>
<dbReference type="InterPro" id="IPR012337">
    <property type="entry name" value="RNaseH-like_sf"/>
</dbReference>
<feature type="domain" description="Piwi" evidence="3">
    <location>
        <begin position="597"/>
        <end position="878"/>
    </location>
</feature>
<dbReference type="EMBL" id="JAUCMV010000003">
    <property type="protein sequence ID" value="KAK0410102.1"/>
    <property type="molecule type" value="Genomic_DNA"/>
</dbReference>
<dbReference type="InterPro" id="IPR032474">
    <property type="entry name" value="Argonaute_N"/>
</dbReference>
<dbReference type="Proteomes" id="UP001175271">
    <property type="component" value="Unassembled WGS sequence"/>
</dbReference>
<dbReference type="SUPFAM" id="SSF101690">
    <property type="entry name" value="PAZ domain"/>
    <property type="match status" value="1"/>
</dbReference>
<dbReference type="Gene3D" id="3.30.420.10">
    <property type="entry name" value="Ribonuclease H-like superfamily/Ribonuclease H"/>
    <property type="match status" value="1"/>
</dbReference>
<organism evidence="4 5">
    <name type="scientific">Steinernema hermaphroditum</name>
    <dbReference type="NCBI Taxonomy" id="289476"/>
    <lineage>
        <taxon>Eukaryota</taxon>
        <taxon>Metazoa</taxon>
        <taxon>Ecdysozoa</taxon>
        <taxon>Nematoda</taxon>
        <taxon>Chromadorea</taxon>
        <taxon>Rhabditida</taxon>
        <taxon>Tylenchina</taxon>
        <taxon>Panagrolaimomorpha</taxon>
        <taxon>Strongyloidoidea</taxon>
        <taxon>Steinernematidae</taxon>
        <taxon>Steinernema</taxon>
    </lineage>
</organism>
<evidence type="ECO:0000259" key="3">
    <source>
        <dbReference type="PROSITE" id="PS50822"/>
    </source>
</evidence>
<dbReference type="InterPro" id="IPR003100">
    <property type="entry name" value="PAZ_dom"/>
</dbReference>
<dbReference type="GO" id="GO:0003723">
    <property type="term" value="F:RNA binding"/>
    <property type="evidence" value="ECO:0007669"/>
    <property type="project" value="InterPro"/>
</dbReference>
<dbReference type="InterPro" id="IPR003165">
    <property type="entry name" value="Piwi"/>
</dbReference>
<name>A0AA39LUH7_9BILA</name>
<evidence type="ECO:0000259" key="2">
    <source>
        <dbReference type="PROSITE" id="PS50821"/>
    </source>
</evidence>
<dbReference type="PROSITE" id="PS50821">
    <property type="entry name" value="PAZ"/>
    <property type="match status" value="1"/>
</dbReference>
<dbReference type="CDD" id="cd02846">
    <property type="entry name" value="PAZ_argonaute_like"/>
    <property type="match status" value="1"/>
</dbReference>
<evidence type="ECO:0000313" key="4">
    <source>
        <dbReference type="EMBL" id="KAK0410102.1"/>
    </source>
</evidence>
<dbReference type="Pfam" id="PF16486">
    <property type="entry name" value="ArgoN"/>
    <property type="match status" value="1"/>
</dbReference>
<sequence>MEKITQGISDLSMTPVSMAQKIGAGAKPDGRNSVPVALVANMYPLKMAQLPVYRYDVDMLMKFGSKLVSLVKKTIDDYVAIDNKDKCRATFRLGVRRFGQTFFNPRGIFYDLQSVLYSVDKLKDEAGKELTGLKELVIPGEDLKDVPEFKGRTVDSVILHVKPVDSNFQLALGDLSYVDQGIEANMNHDLIQFLELATSQHAYLTATEFVTYPSGVSYMCKPVKDLQGGKHLLNGVQKSVKVIQGKTNDKASVAVVVDPKKTAFHKAGMRVVDKVYELGLMNDDGSVHPSKISDIDKQLKHLYVETRHGKNVRRFDVTGCDPKSARQMRFESPDGEITVEQYIKKRYGLILEYADAPLAVARGRKTVGEKGSTSQKVYFPMELLYVCPNQRVTNTQQTPKQISEMIRSCAVLPSDRAQEIQRNVAALRLTGGNSSMSAAQLHVDKDMMRLDGRALAPPEVLYKNSKKFTVDPNTGKWKASGPQKPQFLIGASIKKWGIFLIAGGKPYPNDERVVKGFSELMLTECKQRGMVVSPPQVFQAIPGRVDEIEKIFKLAKNDGFEFLFFVQESRLSLHKEIKHYERKYEIITQDLNMNTCKSVVEQRKMLSLENIINKTNVKMGGVNYSLVVNAPGTQHLFGKGRLYIGFQVSHAAPLSPEEIAMGVVPRQPTVIGAAGNITKEPAAFVGDIMFQTPRSDDMEIAMKKLVKEFAERYKAAVGCPPSEVVIYRNGASEGQFVNLLRAEVPAIRTALKEAGAGTAKLTLMVVSKLHNVRLMPSAMRPGGKAPEQNVKPGTVVDTTIVHPSFAEFYLNSHQTLQGSAKTPKYTVMVDDSQFQMSYLELMTYVLSYGHQIVGLPTSLPTPAYVAGRYAERGAMLLQAAKQETDVSNFEKLSQELSYGTSKIGDKRINA</sequence>
<dbReference type="InterPro" id="IPR036397">
    <property type="entry name" value="RNaseH_sf"/>
</dbReference>
<dbReference type="Gene3D" id="2.170.260.10">
    <property type="entry name" value="paz domain"/>
    <property type="match status" value="1"/>
</dbReference>
<comment type="similarity">
    <text evidence="1">Belongs to the argonaute family.</text>
</comment>
<feature type="domain" description="PAZ" evidence="2">
    <location>
        <begin position="274"/>
        <end position="388"/>
    </location>
</feature>
<dbReference type="PROSITE" id="PS50822">
    <property type="entry name" value="PIWI"/>
    <property type="match status" value="1"/>
</dbReference>
<dbReference type="Pfam" id="PF02170">
    <property type="entry name" value="PAZ"/>
    <property type="match status" value="1"/>
</dbReference>
<evidence type="ECO:0000313" key="5">
    <source>
        <dbReference type="Proteomes" id="UP001175271"/>
    </source>
</evidence>
<dbReference type="Gene3D" id="3.40.50.2300">
    <property type="match status" value="1"/>
</dbReference>
<protein>
    <recommendedName>
        <fullName evidence="6">Piwi domain-containing protein</fullName>
    </recommendedName>
</protein>
<evidence type="ECO:0000256" key="1">
    <source>
        <dbReference type="RuleBase" id="RU361178"/>
    </source>
</evidence>
<dbReference type="SMART" id="SM00950">
    <property type="entry name" value="Piwi"/>
    <property type="match status" value="1"/>
</dbReference>
<dbReference type="SUPFAM" id="SSF53098">
    <property type="entry name" value="Ribonuclease H-like"/>
    <property type="match status" value="1"/>
</dbReference>